<evidence type="ECO:0000256" key="5">
    <source>
        <dbReference type="SAM" id="MobiDB-lite"/>
    </source>
</evidence>
<evidence type="ECO:0000259" key="8">
    <source>
        <dbReference type="Pfam" id="PF04116"/>
    </source>
</evidence>
<proteinExistence type="predicted"/>
<dbReference type="EMBL" id="HBHT01018470">
    <property type="protein sequence ID" value="CAD9966512.1"/>
    <property type="molecule type" value="Transcribed_RNA"/>
</dbReference>
<keyword evidence="4 6" id="KW-0472">Membrane</keyword>
<feature type="chain" id="PRO_5030566556" description="Fatty acid hydroxylase domain-containing protein" evidence="7">
    <location>
        <begin position="24"/>
        <end position="447"/>
    </location>
</feature>
<reference evidence="9" key="1">
    <citation type="submission" date="2021-01" db="EMBL/GenBank/DDBJ databases">
        <authorList>
            <person name="Corre E."/>
            <person name="Pelletier E."/>
            <person name="Niang G."/>
            <person name="Scheremetjew M."/>
            <person name="Finn R."/>
            <person name="Kale V."/>
            <person name="Holt S."/>
            <person name="Cochrane G."/>
            <person name="Meng A."/>
            <person name="Brown T."/>
            <person name="Cohen L."/>
        </authorList>
    </citation>
    <scope>NUCLEOTIDE SEQUENCE</scope>
    <source>
        <strain evidence="9">CCMP125</strain>
    </source>
</reference>
<keyword evidence="2 6" id="KW-0812">Transmembrane</keyword>
<dbReference type="Pfam" id="PF04116">
    <property type="entry name" value="FA_hydroxylase"/>
    <property type="match status" value="1"/>
</dbReference>
<organism evidence="9">
    <name type="scientific">Entomoneis paludosa</name>
    <dbReference type="NCBI Taxonomy" id="265537"/>
    <lineage>
        <taxon>Eukaryota</taxon>
        <taxon>Sar</taxon>
        <taxon>Stramenopiles</taxon>
        <taxon>Ochrophyta</taxon>
        <taxon>Bacillariophyta</taxon>
        <taxon>Bacillariophyceae</taxon>
        <taxon>Bacillariophycidae</taxon>
        <taxon>Entomoneidaceae</taxon>
        <taxon>Entomoneis</taxon>
    </lineage>
</organism>
<name>A0A7S3DQ26_9STRA</name>
<keyword evidence="3 6" id="KW-1133">Transmembrane helix</keyword>
<feature type="region of interest" description="Disordered" evidence="5">
    <location>
        <begin position="426"/>
        <end position="447"/>
    </location>
</feature>
<dbReference type="GO" id="GO:0016491">
    <property type="term" value="F:oxidoreductase activity"/>
    <property type="evidence" value="ECO:0007669"/>
    <property type="project" value="InterPro"/>
</dbReference>
<feature type="transmembrane region" description="Helical" evidence="6">
    <location>
        <begin position="273"/>
        <end position="296"/>
    </location>
</feature>
<evidence type="ECO:0000256" key="4">
    <source>
        <dbReference type="ARBA" id="ARBA00023136"/>
    </source>
</evidence>
<protein>
    <recommendedName>
        <fullName evidence="8">Fatty acid hydroxylase domain-containing protein</fullName>
    </recommendedName>
</protein>
<dbReference type="GO" id="GO:0005506">
    <property type="term" value="F:iron ion binding"/>
    <property type="evidence" value="ECO:0007669"/>
    <property type="project" value="InterPro"/>
</dbReference>
<accession>A0A7S3DQ26</accession>
<feature type="transmembrane region" description="Helical" evidence="6">
    <location>
        <begin position="103"/>
        <end position="123"/>
    </location>
</feature>
<dbReference type="PANTHER" id="PTHR11863">
    <property type="entry name" value="STEROL DESATURASE"/>
    <property type="match status" value="1"/>
</dbReference>
<evidence type="ECO:0000256" key="2">
    <source>
        <dbReference type="ARBA" id="ARBA00022692"/>
    </source>
</evidence>
<feature type="transmembrane region" description="Helical" evidence="6">
    <location>
        <begin position="236"/>
        <end position="253"/>
    </location>
</feature>
<sequence length="447" mass="51546">MKITAAAKLLAALLAVLADTTHGFSFDNHAVSSGRSALVSRGKSQPLFHPSNAIKTEPCLKRTSLTTATFANDAGSPLSGRRVPSMAVPFQKFWKNLRFNPVWHWRIVFGAFFASLMVFRQYLDNHVLVTFWNYLLTSQALPARIFRTDSWEWCWAITCFSVYIHAFGWADRAVRKADEEGRVHPFKKYRLQDRYMADQQRRSRFSTRDTNSQQVQLLDQGKDNDLVKPKHSKWNWQAWVGEFWIYAAPLLIWDIVAPRRHRRIGGFAPPTTMGILGGIAGGLFLYDIMFFCGHALMHKIPWLYRTVHSKHHITKEVRACEIVRLSISEEVLEVGFSIIALNLLSVHPMARTIYNMIITFLLTELHCGFDFPWTPQNVVPFGLATGSRRHHYHHRIGKHYYQKFFFHVDRLFGFFQKDDGSLDGDSVKKDPFIPKSWQDPSQPAFAT</sequence>
<keyword evidence="7" id="KW-0732">Signal</keyword>
<comment type="subcellular location">
    <subcellularLocation>
        <location evidence="1">Membrane</location>
    </subcellularLocation>
</comment>
<evidence type="ECO:0000256" key="3">
    <source>
        <dbReference type="ARBA" id="ARBA00022989"/>
    </source>
</evidence>
<feature type="signal peptide" evidence="7">
    <location>
        <begin position="1"/>
        <end position="23"/>
    </location>
</feature>
<evidence type="ECO:0000256" key="1">
    <source>
        <dbReference type="ARBA" id="ARBA00004370"/>
    </source>
</evidence>
<dbReference type="InterPro" id="IPR050307">
    <property type="entry name" value="Sterol_Desaturase_Related"/>
</dbReference>
<evidence type="ECO:0000256" key="6">
    <source>
        <dbReference type="SAM" id="Phobius"/>
    </source>
</evidence>
<evidence type="ECO:0000313" key="9">
    <source>
        <dbReference type="EMBL" id="CAD9966512.1"/>
    </source>
</evidence>
<gene>
    <name evidence="9" type="ORF">APAL1065_LOCUS12391</name>
</gene>
<evidence type="ECO:0000256" key="7">
    <source>
        <dbReference type="SAM" id="SignalP"/>
    </source>
</evidence>
<dbReference type="GO" id="GO:0016020">
    <property type="term" value="C:membrane"/>
    <property type="evidence" value="ECO:0007669"/>
    <property type="project" value="UniProtKB-SubCell"/>
</dbReference>
<dbReference type="GO" id="GO:0008610">
    <property type="term" value="P:lipid biosynthetic process"/>
    <property type="evidence" value="ECO:0007669"/>
    <property type="project" value="InterPro"/>
</dbReference>
<feature type="domain" description="Fatty acid hydroxylase" evidence="8">
    <location>
        <begin position="281"/>
        <end position="413"/>
    </location>
</feature>
<dbReference type="InterPro" id="IPR006694">
    <property type="entry name" value="Fatty_acid_hydroxylase"/>
</dbReference>
<dbReference type="AlphaFoldDB" id="A0A7S3DQ26"/>